<dbReference type="Proteomes" id="UP000492821">
    <property type="component" value="Unassembled WGS sequence"/>
</dbReference>
<evidence type="ECO:0000313" key="3">
    <source>
        <dbReference type="WBParaSite" id="Pan_g17776.t1"/>
    </source>
</evidence>
<reference evidence="3" key="2">
    <citation type="submission" date="2020-10" db="UniProtKB">
        <authorList>
            <consortium name="WormBaseParasite"/>
        </authorList>
    </citation>
    <scope>IDENTIFICATION</scope>
</reference>
<dbReference type="CDD" id="cd18186">
    <property type="entry name" value="BTB_POZ_ZBTB_KLHL-like"/>
    <property type="match status" value="1"/>
</dbReference>
<dbReference type="AlphaFoldDB" id="A0A7E4ZUC2"/>
<dbReference type="SMART" id="SM00225">
    <property type="entry name" value="BTB"/>
    <property type="match status" value="1"/>
</dbReference>
<keyword evidence="2" id="KW-1185">Reference proteome</keyword>
<accession>A0A7E4ZUC2</accession>
<organism evidence="2 3">
    <name type="scientific">Panagrellus redivivus</name>
    <name type="common">Microworm</name>
    <dbReference type="NCBI Taxonomy" id="6233"/>
    <lineage>
        <taxon>Eukaryota</taxon>
        <taxon>Metazoa</taxon>
        <taxon>Ecdysozoa</taxon>
        <taxon>Nematoda</taxon>
        <taxon>Chromadorea</taxon>
        <taxon>Rhabditida</taxon>
        <taxon>Tylenchina</taxon>
        <taxon>Panagrolaimomorpha</taxon>
        <taxon>Panagrolaimoidea</taxon>
        <taxon>Panagrolaimidae</taxon>
        <taxon>Panagrellus</taxon>
    </lineage>
</organism>
<dbReference type="Pfam" id="PF00651">
    <property type="entry name" value="BTB"/>
    <property type="match status" value="1"/>
</dbReference>
<reference evidence="2" key="1">
    <citation type="journal article" date="2013" name="Genetics">
        <title>The draft genome and transcriptome of Panagrellus redivivus are shaped by the harsh demands of a free-living lifestyle.</title>
        <authorList>
            <person name="Srinivasan J."/>
            <person name="Dillman A.R."/>
            <person name="Macchietto M.G."/>
            <person name="Heikkinen L."/>
            <person name="Lakso M."/>
            <person name="Fracchia K.M."/>
            <person name="Antoshechkin I."/>
            <person name="Mortazavi A."/>
            <person name="Wong G."/>
            <person name="Sternberg P.W."/>
        </authorList>
    </citation>
    <scope>NUCLEOTIDE SEQUENCE [LARGE SCALE GENOMIC DNA]</scope>
    <source>
        <strain evidence="2">MT8872</strain>
    </source>
</reference>
<dbReference type="Gene3D" id="3.30.710.10">
    <property type="entry name" value="Potassium Channel Kv1.1, Chain A"/>
    <property type="match status" value="1"/>
</dbReference>
<dbReference type="WBParaSite" id="Pan_g17776.t1">
    <property type="protein sequence ID" value="Pan_g17776.t1"/>
    <property type="gene ID" value="Pan_g17776"/>
</dbReference>
<dbReference type="InterPro" id="IPR000210">
    <property type="entry name" value="BTB/POZ_dom"/>
</dbReference>
<evidence type="ECO:0000313" key="2">
    <source>
        <dbReference type="Proteomes" id="UP000492821"/>
    </source>
</evidence>
<name>A0A7E4ZUC2_PANRE</name>
<dbReference type="InterPro" id="IPR011333">
    <property type="entry name" value="SKP1/BTB/POZ_sf"/>
</dbReference>
<proteinExistence type="predicted"/>
<protein>
    <submittedName>
        <fullName evidence="3">BTB domain-containing protein</fullName>
    </submittedName>
</protein>
<dbReference type="SUPFAM" id="SSF54695">
    <property type="entry name" value="POZ domain"/>
    <property type="match status" value="1"/>
</dbReference>
<dbReference type="PROSITE" id="PS50097">
    <property type="entry name" value="BTB"/>
    <property type="match status" value="1"/>
</dbReference>
<evidence type="ECO:0000259" key="1">
    <source>
        <dbReference type="PROSITE" id="PS50097"/>
    </source>
</evidence>
<dbReference type="PANTHER" id="PTHR24413">
    <property type="entry name" value="SPECKLE-TYPE POZ PROTEIN"/>
    <property type="match status" value="1"/>
</dbReference>
<feature type="domain" description="BTB" evidence="1">
    <location>
        <begin position="141"/>
        <end position="208"/>
    </location>
</feature>
<sequence length="301" mass="34107">MADFTFIAKAYTRTVTIDVSENCFRLNNVIETPLCKFDGLDDISFSVHCQICTYDGNEKLAISLKPASQILFRCCIGAYITLDCTNPVHFTYEMVKLACKDGFFKIVVTATYSQKPLLQGAAPASLQIQTHQLIGNDEDSFDGKVVVDKEEIMIHRGFLSIVSPVFKAMFDHNTKESKDGIVNIKDMDATVVKESINLLYGHNVELKTIPQAIGILQFFEKYLIKGPIDHLVSWISDNMNLTDFETVIKHAWDHSSEKLQKRCRAFFYQNPRFAFTEEYRQLPFDIIVSLSTVEAQQANSA</sequence>